<dbReference type="InterPro" id="IPR036465">
    <property type="entry name" value="vWFA_dom_sf"/>
</dbReference>
<evidence type="ECO:0000313" key="3">
    <source>
        <dbReference type="Proteomes" id="UP000176501"/>
    </source>
</evidence>
<dbReference type="AlphaFoldDB" id="A0A1F7W758"/>
<dbReference type="SUPFAM" id="SSF53300">
    <property type="entry name" value="vWA-like"/>
    <property type="match status" value="1"/>
</dbReference>
<feature type="region of interest" description="Disordered" evidence="1">
    <location>
        <begin position="359"/>
        <end position="381"/>
    </location>
</feature>
<name>A0A1F7W758_9BACT</name>
<dbReference type="PANTHER" id="PTHR36846:SF1">
    <property type="entry name" value="PROTEIN VIAA"/>
    <property type="match status" value="1"/>
</dbReference>
<evidence type="ECO:0008006" key="4">
    <source>
        <dbReference type="Google" id="ProtNLM"/>
    </source>
</evidence>
<organism evidence="2 3">
    <name type="scientific">Candidatus Uhrbacteria bacterium RIFOXYB2_FULL_57_15</name>
    <dbReference type="NCBI Taxonomy" id="1802422"/>
    <lineage>
        <taxon>Bacteria</taxon>
        <taxon>Candidatus Uhriibacteriota</taxon>
    </lineage>
</organism>
<dbReference type="GO" id="GO:0005829">
    <property type="term" value="C:cytosol"/>
    <property type="evidence" value="ECO:0007669"/>
    <property type="project" value="TreeGrafter"/>
</dbReference>
<dbReference type="Proteomes" id="UP000176501">
    <property type="component" value="Unassembled WGS sequence"/>
</dbReference>
<dbReference type="InterPro" id="IPR008912">
    <property type="entry name" value="Uncharacterised_CoxE"/>
</dbReference>
<evidence type="ECO:0000313" key="2">
    <source>
        <dbReference type="EMBL" id="OGL97944.1"/>
    </source>
</evidence>
<feature type="compositionally biased region" description="Gly residues" evidence="1">
    <location>
        <begin position="195"/>
        <end position="213"/>
    </location>
</feature>
<feature type="compositionally biased region" description="Low complexity" evidence="1">
    <location>
        <begin position="214"/>
        <end position="231"/>
    </location>
</feature>
<feature type="compositionally biased region" description="Basic and acidic residues" evidence="1">
    <location>
        <begin position="362"/>
        <end position="381"/>
    </location>
</feature>
<gene>
    <name evidence="2" type="ORF">A2304_05320</name>
</gene>
<reference evidence="2 3" key="1">
    <citation type="journal article" date="2016" name="Nat. Commun.">
        <title>Thousands of microbial genomes shed light on interconnected biogeochemical processes in an aquifer system.</title>
        <authorList>
            <person name="Anantharaman K."/>
            <person name="Brown C.T."/>
            <person name="Hug L.A."/>
            <person name="Sharon I."/>
            <person name="Castelle C.J."/>
            <person name="Probst A.J."/>
            <person name="Thomas B.C."/>
            <person name="Singh A."/>
            <person name="Wilkins M.J."/>
            <person name="Karaoz U."/>
            <person name="Brodie E.L."/>
            <person name="Williams K.H."/>
            <person name="Hubbard S.S."/>
            <person name="Banfield J.F."/>
        </authorList>
    </citation>
    <scope>NUCLEOTIDE SEQUENCE [LARGE SCALE GENOMIC DNA]</scope>
</reference>
<dbReference type="Gene3D" id="3.40.50.410">
    <property type="entry name" value="von Willebrand factor, type A domain"/>
    <property type="match status" value="1"/>
</dbReference>
<dbReference type="PANTHER" id="PTHR36846">
    <property type="entry name" value="PROTEIN VIAA"/>
    <property type="match status" value="1"/>
</dbReference>
<dbReference type="EMBL" id="MGFE01000026">
    <property type="protein sequence ID" value="OGL97944.1"/>
    <property type="molecule type" value="Genomic_DNA"/>
</dbReference>
<sequence>MSDHKFKRPAPLDRKKVAPQLVTSADAFSLMQYDERRRDTPALGELEANGRLPGMPAVLADLAFSLWAHEPGVKDEVPADRRYWRDLLGQTVDSSAFKSLSAQTRADWFMSTLGTIEASREILELVPDEDAQELENIAQAQAQADELEQAAQQAQAQAEAFEAMLAQMTQQPAPTEASGAQAGQGSGSGQPQPGQGQGQPGQGQGQPGQGQGSGLPQPGAGTPSGASSAGGMPLTADQAQRLADELAKQKVTVGEARELADLAKAEANAKADALMGQPGSAQAEAKLTELRRLGMGAMLKAQEKVGDIADTIRAWGLEPGELNRMPVPEALGLLERMRRNSGFKEFTKLLGRLRAVAKKAAKSKDKGEQRQVPRRETGRDISRALPSELTAYAIGGALRAQMLQRWSRGELKLRATETQNKPKGKGPVVVCRDSSGSMAGERQRWATGTHLALASYAKVQNRAFGSIIFDTRVAHSKVFKAGAVGARDLLEIVETHTGGGTNFEAPLRGAMKMIDDQGLSKADIVFITDGECAVSEVFLREFLAWKRIKEVSVIAVIVDDHAGDATVRQFADRVERASSFTADEAESKVFAHLS</sequence>
<evidence type="ECO:0000256" key="1">
    <source>
        <dbReference type="SAM" id="MobiDB-lite"/>
    </source>
</evidence>
<feature type="region of interest" description="Disordered" evidence="1">
    <location>
        <begin position="170"/>
        <end position="233"/>
    </location>
</feature>
<dbReference type="Pfam" id="PF05762">
    <property type="entry name" value="VWA_CoxE"/>
    <property type="match status" value="1"/>
</dbReference>
<proteinExistence type="predicted"/>
<accession>A0A1F7W758</accession>
<protein>
    <recommendedName>
        <fullName evidence="4">VWFA domain-containing protein</fullName>
    </recommendedName>
</protein>
<comment type="caution">
    <text evidence="2">The sequence shown here is derived from an EMBL/GenBank/DDBJ whole genome shotgun (WGS) entry which is preliminary data.</text>
</comment>